<feature type="compositionally biased region" description="Basic residues" evidence="1">
    <location>
        <begin position="128"/>
        <end position="138"/>
    </location>
</feature>
<accession>A0A6A1W307</accession>
<reference evidence="2 3" key="1">
    <citation type="journal article" date="2019" name="Plant Biotechnol. J.">
        <title>The red bayberry genome and genetic basis of sex determination.</title>
        <authorList>
            <person name="Jia H.M."/>
            <person name="Jia H.J."/>
            <person name="Cai Q.L."/>
            <person name="Wang Y."/>
            <person name="Zhao H.B."/>
            <person name="Yang W.F."/>
            <person name="Wang G.Y."/>
            <person name="Li Y.H."/>
            <person name="Zhan D.L."/>
            <person name="Shen Y.T."/>
            <person name="Niu Q.F."/>
            <person name="Chang L."/>
            <person name="Qiu J."/>
            <person name="Zhao L."/>
            <person name="Xie H.B."/>
            <person name="Fu W.Y."/>
            <person name="Jin J."/>
            <person name="Li X.W."/>
            <person name="Jiao Y."/>
            <person name="Zhou C.C."/>
            <person name="Tu T."/>
            <person name="Chai C.Y."/>
            <person name="Gao J.L."/>
            <person name="Fan L.J."/>
            <person name="van de Weg E."/>
            <person name="Wang J.Y."/>
            <person name="Gao Z.S."/>
        </authorList>
    </citation>
    <scope>NUCLEOTIDE SEQUENCE [LARGE SCALE GENOMIC DNA]</scope>
    <source>
        <tissue evidence="2">Leaves</tissue>
    </source>
</reference>
<evidence type="ECO:0000256" key="1">
    <source>
        <dbReference type="SAM" id="MobiDB-lite"/>
    </source>
</evidence>
<dbReference type="PANTHER" id="PTHR34130">
    <property type="entry name" value="OS08G0243800 PROTEIN"/>
    <property type="match status" value="1"/>
</dbReference>
<organism evidence="2 3">
    <name type="scientific">Morella rubra</name>
    <name type="common">Chinese bayberry</name>
    <dbReference type="NCBI Taxonomy" id="262757"/>
    <lineage>
        <taxon>Eukaryota</taxon>
        <taxon>Viridiplantae</taxon>
        <taxon>Streptophyta</taxon>
        <taxon>Embryophyta</taxon>
        <taxon>Tracheophyta</taxon>
        <taxon>Spermatophyta</taxon>
        <taxon>Magnoliopsida</taxon>
        <taxon>eudicotyledons</taxon>
        <taxon>Gunneridae</taxon>
        <taxon>Pentapetalae</taxon>
        <taxon>rosids</taxon>
        <taxon>fabids</taxon>
        <taxon>Fagales</taxon>
        <taxon>Myricaceae</taxon>
        <taxon>Morella</taxon>
    </lineage>
</organism>
<name>A0A6A1W307_9ROSI</name>
<dbReference type="AlphaFoldDB" id="A0A6A1W307"/>
<keyword evidence="3" id="KW-1185">Reference proteome</keyword>
<evidence type="ECO:0000313" key="2">
    <source>
        <dbReference type="EMBL" id="KAB1219649.1"/>
    </source>
</evidence>
<dbReference type="Proteomes" id="UP000516437">
    <property type="component" value="Chromosome 3"/>
</dbReference>
<sequence length="263" mass="30289">MVAQEPYQDPAGENSDLQDPYEAEDALSLCDLPIYGDTSKWEEYAKEDQRLSSDNEFEFLSEDFTASTCSTTENKYIIFCGKLIPYKELPDTEKTQNQESTNTKQNHKKKGFFRWKSLSFSTTESSSKRPKKKGKKYSKLQEDKDSNSLALPSSKGYGYEARKCDFSVGKVSMLSAPAKSRYLLMFGMTTRFPTDQTKLSDIRTRQSRMKSQSSMLRSVHCDEMVKDNGDERRGKGLWRLLRVLGHRSRHRNTVVKDCTLRVR</sequence>
<protein>
    <submittedName>
        <fullName evidence="2">Uncharacterized protein</fullName>
    </submittedName>
</protein>
<dbReference type="PANTHER" id="PTHR34130:SF5">
    <property type="entry name" value="OS08G0243800 PROTEIN"/>
    <property type="match status" value="1"/>
</dbReference>
<feature type="region of interest" description="Disordered" evidence="1">
    <location>
        <begin position="1"/>
        <end position="22"/>
    </location>
</feature>
<feature type="region of interest" description="Disordered" evidence="1">
    <location>
        <begin position="121"/>
        <end position="152"/>
    </location>
</feature>
<dbReference type="OrthoDB" id="1576948at2759"/>
<proteinExistence type="predicted"/>
<gene>
    <name evidence="2" type="ORF">CJ030_MR3G011091</name>
</gene>
<comment type="caution">
    <text evidence="2">The sequence shown here is derived from an EMBL/GenBank/DDBJ whole genome shotgun (WGS) entry which is preliminary data.</text>
</comment>
<evidence type="ECO:0000313" key="3">
    <source>
        <dbReference type="Proteomes" id="UP000516437"/>
    </source>
</evidence>
<dbReference type="EMBL" id="RXIC02000021">
    <property type="protein sequence ID" value="KAB1219649.1"/>
    <property type="molecule type" value="Genomic_DNA"/>
</dbReference>